<name>A0ABQ5BKU7_9ASTR</name>
<organism evidence="2 3">
    <name type="scientific">Tanacetum coccineum</name>
    <dbReference type="NCBI Taxonomy" id="301880"/>
    <lineage>
        <taxon>Eukaryota</taxon>
        <taxon>Viridiplantae</taxon>
        <taxon>Streptophyta</taxon>
        <taxon>Embryophyta</taxon>
        <taxon>Tracheophyta</taxon>
        <taxon>Spermatophyta</taxon>
        <taxon>Magnoliopsida</taxon>
        <taxon>eudicotyledons</taxon>
        <taxon>Gunneridae</taxon>
        <taxon>Pentapetalae</taxon>
        <taxon>asterids</taxon>
        <taxon>campanulids</taxon>
        <taxon>Asterales</taxon>
        <taxon>Asteraceae</taxon>
        <taxon>Asteroideae</taxon>
        <taxon>Anthemideae</taxon>
        <taxon>Anthemidinae</taxon>
        <taxon>Tanacetum</taxon>
    </lineage>
</organism>
<proteinExistence type="predicted"/>
<sequence length="223" mass="26168">MVVSLLDELSSLLGNSFLTDQDDSWIWSLGNSIVFNVKDTRNLIDDSMLPDSSTPTRWCRFIPKKVNILIWRILRNRVPTRWNFSRKGVDINSLFCPNFSIIPETTNHLFWVCPLATALWMNIFKWVDPMYPTCNIIQDLYGWLDHYTSSSLHKLIMEAIVGVTIWTLWNFRNESIFGAQALLHSTLFDQVVYYSFLWFSNRHRKATKSMNNWIQNPLIVSIL</sequence>
<accession>A0ABQ5BKU7</accession>
<keyword evidence="2" id="KW-0695">RNA-directed DNA polymerase</keyword>
<dbReference type="GO" id="GO:0003964">
    <property type="term" value="F:RNA-directed DNA polymerase activity"/>
    <property type="evidence" value="ECO:0007669"/>
    <property type="project" value="UniProtKB-KW"/>
</dbReference>
<keyword evidence="2" id="KW-0548">Nucleotidyltransferase</keyword>
<protein>
    <submittedName>
        <fullName evidence="2">RNA-directed DNA polymerase, eukaryota</fullName>
    </submittedName>
</protein>
<evidence type="ECO:0000313" key="2">
    <source>
        <dbReference type="EMBL" id="GJT14412.1"/>
    </source>
</evidence>
<dbReference type="Proteomes" id="UP001151760">
    <property type="component" value="Unassembled WGS sequence"/>
</dbReference>
<keyword evidence="2" id="KW-0808">Transferase</keyword>
<reference evidence="2" key="2">
    <citation type="submission" date="2022-01" db="EMBL/GenBank/DDBJ databases">
        <authorList>
            <person name="Yamashiro T."/>
            <person name="Shiraishi A."/>
            <person name="Satake H."/>
            <person name="Nakayama K."/>
        </authorList>
    </citation>
    <scope>NUCLEOTIDE SEQUENCE</scope>
</reference>
<feature type="domain" description="Reverse transcriptase zinc-binding" evidence="1">
    <location>
        <begin position="36"/>
        <end position="120"/>
    </location>
</feature>
<keyword evidence="3" id="KW-1185">Reference proteome</keyword>
<dbReference type="InterPro" id="IPR026960">
    <property type="entry name" value="RVT-Znf"/>
</dbReference>
<dbReference type="EMBL" id="BQNB010013310">
    <property type="protein sequence ID" value="GJT14412.1"/>
    <property type="molecule type" value="Genomic_DNA"/>
</dbReference>
<comment type="caution">
    <text evidence="2">The sequence shown here is derived from an EMBL/GenBank/DDBJ whole genome shotgun (WGS) entry which is preliminary data.</text>
</comment>
<reference evidence="2" key="1">
    <citation type="journal article" date="2022" name="Int. J. Mol. Sci.">
        <title>Draft Genome of Tanacetum Coccineum: Genomic Comparison of Closely Related Tanacetum-Family Plants.</title>
        <authorList>
            <person name="Yamashiro T."/>
            <person name="Shiraishi A."/>
            <person name="Nakayama K."/>
            <person name="Satake H."/>
        </authorList>
    </citation>
    <scope>NUCLEOTIDE SEQUENCE</scope>
</reference>
<evidence type="ECO:0000259" key="1">
    <source>
        <dbReference type="Pfam" id="PF13966"/>
    </source>
</evidence>
<dbReference type="PANTHER" id="PTHR33116:SF78">
    <property type="entry name" value="OS12G0587133 PROTEIN"/>
    <property type="match status" value="1"/>
</dbReference>
<gene>
    <name evidence="2" type="ORF">Tco_0861454</name>
</gene>
<evidence type="ECO:0000313" key="3">
    <source>
        <dbReference type="Proteomes" id="UP001151760"/>
    </source>
</evidence>
<dbReference type="PANTHER" id="PTHR33116">
    <property type="entry name" value="REVERSE TRANSCRIPTASE ZINC-BINDING DOMAIN-CONTAINING PROTEIN-RELATED-RELATED"/>
    <property type="match status" value="1"/>
</dbReference>
<dbReference type="Pfam" id="PF13966">
    <property type="entry name" value="zf-RVT"/>
    <property type="match status" value="1"/>
</dbReference>